<reference evidence="1" key="3">
    <citation type="submission" date="2020-12" db="UniProtKB">
        <authorList>
            <consortium name="EnsemblPlants"/>
        </authorList>
    </citation>
    <scope>IDENTIFICATION</scope>
</reference>
<protein>
    <submittedName>
        <fullName evidence="1">Uncharacterized protein</fullName>
    </submittedName>
</protein>
<reference evidence="1 2" key="2">
    <citation type="journal article" date="2018" name="Plant J.">
        <title>The Physcomitrella patens chromosome-scale assembly reveals moss genome structure and evolution.</title>
        <authorList>
            <person name="Lang D."/>
            <person name="Ullrich K.K."/>
            <person name="Murat F."/>
            <person name="Fuchs J."/>
            <person name="Jenkins J."/>
            <person name="Haas F.B."/>
            <person name="Piednoel M."/>
            <person name="Gundlach H."/>
            <person name="Van Bel M."/>
            <person name="Meyberg R."/>
            <person name="Vives C."/>
            <person name="Morata J."/>
            <person name="Symeonidi A."/>
            <person name="Hiss M."/>
            <person name="Muchero W."/>
            <person name="Kamisugi Y."/>
            <person name="Saleh O."/>
            <person name="Blanc G."/>
            <person name="Decker E.L."/>
            <person name="van Gessel N."/>
            <person name="Grimwood J."/>
            <person name="Hayes R.D."/>
            <person name="Graham S.W."/>
            <person name="Gunter L.E."/>
            <person name="McDaniel S.F."/>
            <person name="Hoernstein S.N.W."/>
            <person name="Larsson A."/>
            <person name="Li F.W."/>
            <person name="Perroud P.F."/>
            <person name="Phillips J."/>
            <person name="Ranjan P."/>
            <person name="Rokshar D.S."/>
            <person name="Rothfels C.J."/>
            <person name="Schneider L."/>
            <person name="Shu S."/>
            <person name="Stevenson D.W."/>
            <person name="Thummler F."/>
            <person name="Tillich M."/>
            <person name="Villarreal Aguilar J.C."/>
            <person name="Widiez T."/>
            <person name="Wong G.K."/>
            <person name="Wymore A."/>
            <person name="Zhang Y."/>
            <person name="Zimmer A.D."/>
            <person name="Quatrano R.S."/>
            <person name="Mayer K.F.X."/>
            <person name="Goodstein D."/>
            <person name="Casacuberta J.M."/>
            <person name="Vandepoele K."/>
            <person name="Reski R."/>
            <person name="Cuming A.C."/>
            <person name="Tuskan G.A."/>
            <person name="Maumus F."/>
            <person name="Salse J."/>
            <person name="Schmutz J."/>
            <person name="Rensing S.A."/>
        </authorList>
    </citation>
    <scope>NUCLEOTIDE SEQUENCE [LARGE SCALE GENOMIC DNA]</scope>
    <source>
        <strain evidence="1 2">cv. Gransden 2004</strain>
    </source>
</reference>
<dbReference type="AlphaFoldDB" id="A0A7I3ZW43"/>
<dbReference type="InParanoid" id="A0A7I3ZW43"/>
<proteinExistence type="predicted"/>
<dbReference type="Proteomes" id="UP000006727">
    <property type="component" value="Chromosome 6"/>
</dbReference>
<sequence>PSSTTLQRLQAESMSMQAKALIGYARRNLGPRLLQEWATNMLHKSFTILTMLGGGFFEIVFEEEEGRRNALARPHHFKQTEILLMT</sequence>
<reference evidence="1 2" key="1">
    <citation type="journal article" date="2008" name="Science">
        <title>The Physcomitrella genome reveals evolutionary insights into the conquest of land by plants.</title>
        <authorList>
            <person name="Rensing S."/>
            <person name="Lang D."/>
            <person name="Zimmer A."/>
            <person name="Terry A."/>
            <person name="Salamov A."/>
            <person name="Shapiro H."/>
            <person name="Nishiyama T."/>
            <person name="Perroud P.-F."/>
            <person name="Lindquist E."/>
            <person name="Kamisugi Y."/>
            <person name="Tanahashi T."/>
            <person name="Sakakibara K."/>
            <person name="Fujita T."/>
            <person name="Oishi K."/>
            <person name="Shin-I T."/>
            <person name="Kuroki Y."/>
            <person name="Toyoda A."/>
            <person name="Suzuki Y."/>
            <person name="Hashimoto A."/>
            <person name="Yamaguchi K."/>
            <person name="Sugano A."/>
            <person name="Kohara Y."/>
            <person name="Fujiyama A."/>
            <person name="Anterola A."/>
            <person name="Aoki S."/>
            <person name="Ashton N."/>
            <person name="Barbazuk W.B."/>
            <person name="Barker E."/>
            <person name="Bennetzen J."/>
            <person name="Bezanilla M."/>
            <person name="Blankenship R."/>
            <person name="Cho S.H."/>
            <person name="Dutcher S."/>
            <person name="Estelle M."/>
            <person name="Fawcett J.A."/>
            <person name="Gundlach H."/>
            <person name="Hanada K."/>
            <person name="Heyl A."/>
            <person name="Hicks K.A."/>
            <person name="Hugh J."/>
            <person name="Lohr M."/>
            <person name="Mayer K."/>
            <person name="Melkozernov A."/>
            <person name="Murata T."/>
            <person name="Nelson D."/>
            <person name="Pils B."/>
            <person name="Prigge M."/>
            <person name="Reiss B."/>
            <person name="Renner T."/>
            <person name="Rombauts S."/>
            <person name="Rushton P."/>
            <person name="Sanderfoot A."/>
            <person name="Schween G."/>
            <person name="Shiu S.-H."/>
            <person name="Stueber K."/>
            <person name="Theodoulou F.L."/>
            <person name="Tu H."/>
            <person name="Van de Peer Y."/>
            <person name="Verrier P.J."/>
            <person name="Waters E."/>
            <person name="Wood A."/>
            <person name="Yang L."/>
            <person name="Cove D."/>
            <person name="Cuming A."/>
            <person name="Hasebe M."/>
            <person name="Lucas S."/>
            <person name="Mishler D.B."/>
            <person name="Reski R."/>
            <person name="Grigoriev I."/>
            <person name="Quatrano R.S."/>
            <person name="Boore J.L."/>
        </authorList>
    </citation>
    <scope>NUCLEOTIDE SEQUENCE [LARGE SCALE GENOMIC DNA]</scope>
    <source>
        <strain evidence="1 2">cv. Gransden 2004</strain>
    </source>
</reference>
<dbReference type="Gramene" id="Pp3c6_28580V3.1">
    <property type="protein sequence ID" value="PAC:32977163.CDS.1"/>
    <property type="gene ID" value="Pp3c6_28580"/>
</dbReference>
<organism evidence="1 2">
    <name type="scientific">Physcomitrium patens</name>
    <name type="common">Spreading-leaved earth moss</name>
    <name type="synonym">Physcomitrella patens</name>
    <dbReference type="NCBI Taxonomy" id="3218"/>
    <lineage>
        <taxon>Eukaryota</taxon>
        <taxon>Viridiplantae</taxon>
        <taxon>Streptophyta</taxon>
        <taxon>Embryophyta</taxon>
        <taxon>Bryophyta</taxon>
        <taxon>Bryophytina</taxon>
        <taxon>Bryopsida</taxon>
        <taxon>Funariidae</taxon>
        <taxon>Funariales</taxon>
        <taxon>Funariaceae</taxon>
        <taxon>Physcomitrium</taxon>
    </lineage>
</organism>
<evidence type="ECO:0000313" key="2">
    <source>
        <dbReference type="Proteomes" id="UP000006727"/>
    </source>
</evidence>
<dbReference type="EnsemblPlants" id="Pp3c6_28580V3.1">
    <property type="protein sequence ID" value="PAC:32977163.CDS.1"/>
    <property type="gene ID" value="Pp3c6_28580"/>
</dbReference>
<evidence type="ECO:0000313" key="1">
    <source>
        <dbReference type="EnsemblPlants" id="PAC:32977163.CDS.1"/>
    </source>
</evidence>
<accession>A0A7I3ZW43</accession>
<name>A0A7I3ZW43_PHYPA</name>
<keyword evidence="2" id="KW-1185">Reference proteome</keyword>
<dbReference type="EMBL" id="ABEU02000006">
    <property type="status" value="NOT_ANNOTATED_CDS"/>
    <property type="molecule type" value="Genomic_DNA"/>
</dbReference>